<protein>
    <submittedName>
        <fullName evidence="1">Uncharacterized protein</fullName>
    </submittedName>
</protein>
<gene>
    <name evidence="1" type="ORF">QM481_06125</name>
</gene>
<dbReference type="EMBL" id="JASHIE010000003">
    <property type="protein sequence ID" value="MDI9874096.1"/>
    <property type="molecule type" value="Genomic_DNA"/>
</dbReference>
<sequence>MTKKDFLKEMDRHLGVYLSGFGFKIKQDGTIQKTSKDMIWLIQLTFANWGTVHVDNIFTFVKVKSLEKACVDIYYPFLSESLQKSRFQGQVTLVGPTKNVKKDFFQIIQVNSFAVTFKDYFENEFLPFFNSYPDVQSINRKYDEMDVPYHEGIGYVGDYDQIEIHNGFSTAFSIETLGRRILLMKYSKDSRYEDYIKWLKGCIEAEQLDSVSVKIYNRVLPELMSYKCPDIYL</sequence>
<reference evidence="1 2" key="1">
    <citation type="submission" date="2023-05" db="EMBL/GenBank/DDBJ databases">
        <title>Novel species of genus Flectobacillus isolated from stream in China.</title>
        <authorList>
            <person name="Lu H."/>
        </authorList>
    </citation>
    <scope>NUCLEOTIDE SEQUENCE [LARGE SCALE GENOMIC DNA]</scope>
    <source>
        <strain evidence="1 2">LFS242W</strain>
    </source>
</reference>
<name>A0ABT6YYZ2_9BACT</name>
<accession>A0ABT6YYZ2</accession>
<dbReference type="Proteomes" id="UP001225761">
    <property type="component" value="Unassembled WGS sequence"/>
</dbReference>
<dbReference type="RefSeq" id="WP_283381087.1">
    <property type="nucleotide sequence ID" value="NZ_JASHIE010000003.1"/>
</dbReference>
<evidence type="ECO:0000313" key="1">
    <source>
        <dbReference type="EMBL" id="MDI9874096.1"/>
    </source>
</evidence>
<proteinExistence type="predicted"/>
<keyword evidence="2" id="KW-1185">Reference proteome</keyword>
<organism evidence="1 2">
    <name type="scientific">Flectobacillus rivi</name>
    <dbReference type="NCBI Taxonomy" id="2984209"/>
    <lineage>
        <taxon>Bacteria</taxon>
        <taxon>Pseudomonadati</taxon>
        <taxon>Bacteroidota</taxon>
        <taxon>Cytophagia</taxon>
        <taxon>Cytophagales</taxon>
        <taxon>Flectobacillaceae</taxon>
        <taxon>Flectobacillus</taxon>
    </lineage>
</organism>
<comment type="caution">
    <text evidence="1">The sequence shown here is derived from an EMBL/GenBank/DDBJ whole genome shotgun (WGS) entry which is preliminary data.</text>
</comment>
<evidence type="ECO:0000313" key="2">
    <source>
        <dbReference type="Proteomes" id="UP001225761"/>
    </source>
</evidence>